<comment type="caution">
    <text evidence="1">The sequence shown here is derived from an EMBL/GenBank/DDBJ whole genome shotgun (WGS) entry which is preliminary data.</text>
</comment>
<accession>A0ABW2JN93</accession>
<protein>
    <submittedName>
        <fullName evidence="1">Uncharacterized protein</fullName>
    </submittedName>
</protein>
<sequence length="155" mass="17071">MSRLVAELVSVLQVITQVEKLLDEEQEHLGAVYGSARHAEQIRAGSPPQTLIGIRELHDAARDKRTHLATAIGYLVAGLDDHIEPALRTARFRPLGLPSGIDRMARPLGERTVRALELVKSIADFFDGDVGMHIEVCLAASAPTYPPKDWTSYQH</sequence>
<proteinExistence type="predicted"/>
<gene>
    <name evidence="1" type="ORF">ACFQVC_23910</name>
</gene>
<evidence type="ECO:0000313" key="2">
    <source>
        <dbReference type="Proteomes" id="UP001596523"/>
    </source>
</evidence>
<keyword evidence="2" id="KW-1185">Reference proteome</keyword>
<organism evidence="1 2">
    <name type="scientific">Streptomyces monticola</name>
    <dbReference type="NCBI Taxonomy" id="2666263"/>
    <lineage>
        <taxon>Bacteria</taxon>
        <taxon>Bacillati</taxon>
        <taxon>Actinomycetota</taxon>
        <taxon>Actinomycetes</taxon>
        <taxon>Kitasatosporales</taxon>
        <taxon>Streptomycetaceae</taxon>
        <taxon>Streptomyces</taxon>
    </lineage>
</organism>
<dbReference type="RefSeq" id="WP_381833859.1">
    <property type="nucleotide sequence ID" value="NZ_JBHTCF010000010.1"/>
</dbReference>
<dbReference type="Proteomes" id="UP001596523">
    <property type="component" value="Unassembled WGS sequence"/>
</dbReference>
<dbReference type="EMBL" id="JBHTCF010000010">
    <property type="protein sequence ID" value="MFC7307257.1"/>
    <property type="molecule type" value="Genomic_DNA"/>
</dbReference>
<evidence type="ECO:0000313" key="1">
    <source>
        <dbReference type="EMBL" id="MFC7307257.1"/>
    </source>
</evidence>
<reference evidence="2" key="1">
    <citation type="journal article" date="2019" name="Int. J. Syst. Evol. Microbiol.">
        <title>The Global Catalogue of Microorganisms (GCM) 10K type strain sequencing project: providing services to taxonomists for standard genome sequencing and annotation.</title>
        <authorList>
            <consortium name="The Broad Institute Genomics Platform"/>
            <consortium name="The Broad Institute Genome Sequencing Center for Infectious Disease"/>
            <person name="Wu L."/>
            <person name="Ma J."/>
        </authorList>
    </citation>
    <scope>NUCLEOTIDE SEQUENCE [LARGE SCALE GENOMIC DNA]</scope>
    <source>
        <strain evidence="2">SYNS20</strain>
    </source>
</reference>
<name>A0ABW2JN93_9ACTN</name>